<dbReference type="Gene3D" id="3.40.190.10">
    <property type="entry name" value="Periplasmic binding protein-like II"/>
    <property type="match status" value="1"/>
</dbReference>
<reference evidence="6" key="1">
    <citation type="submission" date="2018-05" db="EMBL/GenBank/DDBJ databases">
        <authorList>
            <person name="Lanie J.A."/>
            <person name="Ng W.-L."/>
            <person name="Kazmierczak K.M."/>
            <person name="Andrzejewski T.M."/>
            <person name="Davidsen T.M."/>
            <person name="Wayne K.J."/>
            <person name="Tettelin H."/>
            <person name="Glass J.I."/>
            <person name="Rusch D."/>
            <person name="Podicherti R."/>
            <person name="Tsui H.-C.T."/>
            <person name="Winkler M.E."/>
        </authorList>
    </citation>
    <scope>NUCLEOTIDE SEQUENCE</scope>
</reference>
<evidence type="ECO:0000256" key="4">
    <source>
        <dbReference type="ARBA" id="ARBA00022729"/>
    </source>
</evidence>
<dbReference type="GO" id="GO:0043190">
    <property type="term" value="C:ATP-binding cassette (ABC) transporter complex"/>
    <property type="evidence" value="ECO:0007669"/>
    <property type="project" value="InterPro"/>
</dbReference>
<dbReference type="InterPro" id="IPR030678">
    <property type="entry name" value="Peptide/Ni-bd"/>
</dbReference>
<feature type="domain" description="Solute-binding protein family 5" evidence="5">
    <location>
        <begin position="87"/>
        <end position="467"/>
    </location>
</feature>
<organism evidence="6">
    <name type="scientific">marine metagenome</name>
    <dbReference type="NCBI Taxonomy" id="408172"/>
    <lineage>
        <taxon>unclassified sequences</taxon>
        <taxon>metagenomes</taxon>
        <taxon>ecological metagenomes</taxon>
    </lineage>
</organism>
<evidence type="ECO:0000256" key="3">
    <source>
        <dbReference type="ARBA" id="ARBA00022448"/>
    </source>
</evidence>
<protein>
    <recommendedName>
        <fullName evidence="5">Solute-binding protein family 5 domain-containing protein</fullName>
    </recommendedName>
</protein>
<dbReference type="Gene3D" id="3.90.76.10">
    <property type="entry name" value="Dipeptide-binding Protein, Domain 1"/>
    <property type="match status" value="1"/>
</dbReference>
<comment type="similarity">
    <text evidence="2">Belongs to the bacterial solute-binding protein 5 family.</text>
</comment>
<gene>
    <name evidence="6" type="ORF">METZ01_LOCUS122382</name>
</gene>
<evidence type="ECO:0000259" key="5">
    <source>
        <dbReference type="Pfam" id="PF00496"/>
    </source>
</evidence>
<dbReference type="SUPFAM" id="SSF53850">
    <property type="entry name" value="Periplasmic binding protein-like II"/>
    <property type="match status" value="1"/>
</dbReference>
<dbReference type="Gene3D" id="3.10.105.10">
    <property type="entry name" value="Dipeptide-binding Protein, Domain 3"/>
    <property type="match status" value="1"/>
</dbReference>
<dbReference type="PANTHER" id="PTHR30290:SF10">
    <property type="entry name" value="PERIPLASMIC OLIGOPEPTIDE-BINDING PROTEIN-RELATED"/>
    <property type="match status" value="1"/>
</dbReference>
<comment type="subcellular location">
    <subcellularLocation>
        <location evidence="1">Cell envelope</location>
    </subcellularLocation>
</comment>
<dbReference type="FunFam" id="3.90.76.10:FF:000001">
    <property type="entry name" value="Oligopeptide ABC transporter substrate-binding protein"/>
    <property type="match status" value="1"/>
</dbReference>
<dbReference type="GO" id="GO:0015833">
    <property type="term" value="P:peptide transport"/>
    <property type="evidence" value="ECO:0007669"/>
    <property type="project" value="TreeGrafter"/>
</dbReference>
<keyword evidence="4" id="KW-0732">Signal</keyword>
<dbReference type="GO" id="GO:0030288">
    <property type="term" value="C:outer membrane-bounded periplasmic space"/>
    <property type="evidence" value="ECO:0007669"/>
    <property type="project" value="TreeGrafter"/>
</dbReference>
<sequence length="545" mass="63107">MTYKGKFIVKIFKVLTLVIFLNISFSSCSKQSTPVESSIQDQILYLSNGTEPQGLDPHIVTGVPEHKILLSLLEGLVVSHPEGKGYLPGVAEKWEVSDDGKEYTFYLNKNARWSNGDKVTAEDFVYSWKRILLPTTAAQYAYMLFVLDNAEDFNKGRIKDFSKVGVKALNQDTLKVTLRNSTPYFLSLLVHYSTWPVHKPTIEKFGKIDSRGTPWTRPGNFIGNGPYVLEEWKLNDVIIVKKNPYYWDKETVSIKEIRFFASDNETSDDLRYRSGQLHYLNTIKVTKIQSYKESYPKEIRIEPYYGTYYYRINVTKEELQDKRIRQALSYAINRKEIVESVSRGEQIPAFSFTPPDPVNFYPSTKIEFNPTKAKELLKEVGFSEEKKFPKIEILYNTSEGHQKVAEAIQAMWKENLAIKVELVNVDWKTYLDRQKNLDFFISRAGWIGDYPDPNSFLDMMLSGGGNNQTGWSNLEYDSLIRKAAEATSVEERNKFFDQAEHILMDELPLIPIYTYTRVYMLHPYVKGWHPTILDTHPYQFLSLEP</sequence>
<dbReference type="InterPro" id="IPR000914">
    <property type="entry name" value="SBP_5_dom"/>
</dbReference>
<dbReference type="CDD" id="cd08504">
    <property type="entry name" value="PBP2_OppA"/>
    <property type="match status" value="1"/>
</dbReference>
<dbReference type="Pfam" id="PF00496">
    <property type="entry name" value="SBP_bac_5"/>
    <property type="match status" value="1"/>
</dbReference>
<dbReference type="EMBL" id="UINC01016756">
    <property type="protein sequence ID" value="SVA69528.1"/>
    <property type="molecule type" value="Genomic_DNA"/>
</dbReference>
<evidence type="ECO:0000256" key="1">
    <source>
        <dbReference type="ARBA" id="ARBA00004196"/>
    </source>
</evidence>
<keyword evidence="3" id="KW-0813">Transport</keyword>
<evidence type="ECO:0000256" key="2">
    <source>
        <dbReference type="ARBA" id="ARBA00005695"/>
    </source>
</evidence>
<dbReference type="PROSITE" id="PS51257">
    <property type="entry name" value="PROKAR_LIPOPROTEIN"/>
    <property type="match status" value="1"/>
</dbReference>
<dbReference type="PANTHER" id="PTHR30290">
    <property type="entry name" value="PERIPLASMIC BINDING COMPONENT OF ABC TRANSPORTER"/>
    <property type="match status" value="1"/>
</dbReference>
<evidence type="ECO:0000313" key="6">
    <source>
        <dbReference type="EMBL" id="SVA69528.1"/>
    </source>
</evidence>
<dbReference type="GO" id="GO:1904680">
    <property type="term" value="F:peptide transmembrane transporter activity"/>
    <property type="evidence" value="ECO:0007669"/>
    <property type="project" value="TreeGrafter"/>
</dbReference>
<dbReference type="FunFam" id="3.10.105.10:FF:000001">
    <property type="entry name" value="Oligopeptide ABC transporter, oligopeptide-binding protein"/>
    <property type="match status" value="1"/>
</dbReference>
<proteinExistence type="inferred from homology"/>
<name>A0A381XXP5_9ZZZZ</name>
<dbReference type="AlphaFoldDB" id="A0A381XXP5"/>
<accession>A0A381XXP5</accession>
<dbReference type="PIRSF" id="PIRSF002741">
    <property type="entry name" value="MppA"/>
    <property type="match status" value="1"/>
</dbReference>
<dbReference type="InterPro" id="IPR039424">
    <property type="entry name" value="SBP_5"/>
</dbReference>